<reference evidence="2" key="1">
    <citation type="submission" date="2016-10" db="EMBL/GenBank/DDBJ databases">
        <authorList>
            <person name="Varghese N."/>
            <person name="Submissions S."/>
        </authorList>
    </citation>
    <scope>NUCLEOTIDE SEQUENCE [LARGE SCALE GENOMIC DNA]</scope>
    <source>
        <strain evidence="2">B48,IBRC-M 10115,DSM 25386,CECT 8001</strain>
    </source>
</reference>
<dbReference type="AlphaFoldDB" id="A0A1H8J784"/>
<protein>
    <submittedName>
        <fullName evidence="1">Uncharacterized protein</fullName>
    </submittedName>
</protein>
<keyword evidence="2" id="KW-1185">Reference proteome</keyword>
<proteinExistence type="predicted"/>
<sequence length="63" mass="7237">MARGSQIASKVVEFMPHILSEENISETPTMDSEILKTTTAPFSEKLMMQVSQIVHNQFFIHYH</sequence>
<accession>A0A1H8J784</accession>
<dbReference type="Proteomes" id="UP000198553">
    <property type="component" value="Unassembled WGS sequence"/>
</dbReference>
<name>A0A1H8J784_9BACI</name>
<dbReference type="EMBL" id="FOBW01000020">
    <property type="protein sequence ID" value="SEN76644.1"/>
    <property type="molecule type" value="Genomic_DNA"/>
</dbReference>
<gene>
    <name evidence="1" type="ORF">SAMN05192533_12019</name>
</gene>
<evidence type="ECO:0000313" key="2">
    <source>
        <dbReference type="Proteomes" id="UP000198553"/>
    </source>
</evidence>
<organism evidence="1 2">
    <name type="scientific">Mesobacillus persicus</name>
    <dbReference type="NCBI Taxonomy" id="930146"/>
    <lineage>
        <taxon>Bacteria</taxon>
        <taxon>Bacillati</taxon>
        <taxon>Bacillota</taxon>
        <taxon>Bacilli</taxon>
        <taxon>Bacillales</taxon>
        <taxon>Bacillaceae</taxon>
        <taxon>Mesobacillus</taxon>
    </lineage>
</organism>
<evidence type="ECO:0000313" key="1">
    <source>
        <dbReference type="EMBL" id="SEN76644.1"/>
    </source>
</evidence>
<dbReference type="STRING" id="930146.SAMN05192533_12019"/>